<protein>
    <submittedName>
        <fullName evidence="2">GNAT family N-acetyltransferase</fullName>
        <ecNumber evidence="2">2.3.-.-</ecNumber>
    </submittedName>
</protein>
<dbReference type="PANTHER" id="PTHR43617">
    <property type="entry name" value="L-AMINO ACID N-ACETYLTRANSFERASE"/>
    <property type="match status" value="1"/>
</dbReference>
<dbReference type="Pfam" id="PF00583">
    <property type="entry name" value="Acetyltransf_1"/>
    <property type="match status" value="1"/>
</dbReference>
<feature type="domain" description="N-acetyltransferase" evidence="1">
    <location>
        <begin position="4"/>
        <end position="170"/>
    </location>
</feature>
<dbReference type="Gene3D" id="3.40.630.30">
    <property type="match status" value="1"/>
</dbReference>
<dbReference type="SUPFAM" id="SSF55729">
    <property type="entry name" value="Acyl-CoA N-acyltransferases (Nat)"/>
    <property type="match status" value="1"/>
</dbReference>
<dbReference type="GO" id="GO:0016746">
    <property type="term" value="F:acyltransferase activity"/>
    <property type="evidence" value="ECO:0007669"/>
    <property type="project" value="UniProtKB-KW"/>
</dbReference>
<dbReference type="PROSITE" id="PS51186">
    <property type="entry name" value="GNAT"/>
    <property type="match status" value="1"/>
</dbReference>
<dbReference type="CDD" id="cd04301">
    <property type="entry name" value="NAT_SF"/>
    <property type="match status" value="1"/>
</dbReference>
<evidence type="ECO:0000313" key="3">
    <source>
        <dbReference type="Proteomes" id="UP001589703"/>
    </source>
</evidence>
<name>A0ABV5VBC4_9ACTN</name>
<dbReference type="EMBL" id="JBHMAR010000006">
    <property type="protein sequence ID" value="MFB9735106.1"/>
    <property type="molecule type" value="Genomic_DNA"/>
</dbReference>
<proteinExistence type="predicted"/>
<comment type="caution">
    <text evidence="2">The sequence shown here is derived from an EMBL/GenBank/DDBJ whole genome shotgun (WGS) entry which is preliminary data.</text>
</comment>
<dbReference type="InterPro" id="IPR000182">
    <property type="entry name" value="GNAT_dom"/>
</dbReference>
<dbReference type="InterPro" id="IPR016181">
    <property type="entry name" value="Acyl_CoA_acyltransferase"/>
</dbReference>
<dbReference type="RefSeq" id="WP_385858443.1">
    <property type="nucleotide sequence ID" value="NZ_JBHMAR010000006.1"/>
</dbReference>
<reference evidence="2 3" key="1">
    <citation type="submission" date="2024-09" db="EMBL/GenBank/DDBJ databases">
        <authorList>
            <person name="Sun Q."/>
            <person name="Mori K."/>
        </authorList>
    </citation>
    <scope>NUCLEOTIDE SEQUENCE [LARGE SCALE GENOMIC DNA]</scope>
    <source>
        <strain evidence="2 3">JCM 10918</strain>
    </source>
</reference>
<evidence type="ECO:0000259" key="1">
    <source>
        <dbReference type="PROSITE" id="PS51186"/>
    </source>
</evidence>
<gene>
    <name evidence="2" type="ORF">ACFFRO_08165</name>
</gene>
<evidence type="ECO:0000313" key="2">
    <source>
        <dbReference type="EMBL" id="MFB9735106.1"/>
    </source>
</evidence>
<keyword evidence="3" id="KW-1185">Reference proteome</keyword>
<dbReference type="PANTHER" id="PTHR43617:SF2">
    <property type="entry name" value="UPF0039 PROTEIN SLL0451"/>
    <property type="match status" value="1"/>
</dbReference>
<dbReference type="Proteomes" id="UP001589703">
    <property type="component" value="Unassembled WGS sequence"/>
</dbReference>
<keyword evidence="2" id="KW-0012">Acyltransferase</keyword>
<accession>A0ABV5VBC4</accession>
<organism evidence="2 3">
    <name type="scientific">Streptomyces thermocoprophilus</name>
    <dbReference type="NCBI Taxonomy" id="78356"/>
    <lineage>
        <taxon>Bacteria</taxon>
        <taxon>Bacillati</taxon>
        <taxon>Actinomycetota</taxon>
        <taxon>Actinomycetes</taxon>
        <taxon>Kitasatosporales</taxon>
        <taxon>Streptomycetaceae</taxon>
        <taxon>Streptomyces</taxon>
    </lineage>
</organism>
<keyword evidence="2" id="KW-0808">Transferase</keyword>
<dbReference type="InterPro" id="IPR050276">
    <property type="entry name" value="MshD_Acetyltransferase"/>
</dbReference>
<sequence length="174" mass="19292">MSALTLREMTAKDCGPVAGIRVRGWQSAYRGLMPRSHLDAMTVADNFERLRERLLRGDGTVTDLVAEAGGRIVGWACHGPYREEDRRTADAELYAIYVDPGHYGTGIGGRLLAESVRRCTSAGHGRMFLWVLKENKGARRFYERAGFTADGAEEPFEVQGVAVPEVRYVRDLTG</sequence>
<dbReference type="EC" id="2.3.-.-" evidence="2"/>